<keyword evidence="1" id="KW-0472">Membrane</keyword>
<evidence type="ECO:0000256" key="1">
    <source>
        <dbReference type="SAM" id="Phobius"/>
    </source>
</evidence>
<feature type="transmembrane region" description="Helical" evidence="1">
    <location>
        <begin position="18"/>
        <end position="50"/>
    </location>
</feature>
<accession>A0AAE0P4B9</accession>
<dbReference type="EMBL" id="JAULSW010000001">
    <property type="protein sequence ID" value="KAK3393064.1"/>
    <property type="molecule type" value="Genomic_DNA"/>
</dbReference>
<dbReference type="Proteomes" id="UP001285441">
    <property type="component" value="Unassembled WGS sequence"/>
</dbReference>
<keyword evidence="3" id="KW-1185">Reference proteome</keyword>
<dbReference type="AlphaFoldDB" id="A0AAE0P4B9"/>
<reference evidence="2" key="1">
    <citation type="journal article" date="2023" name="Mol. Phylogenet. Evol.">
        <title>Genome-scale phylogeny and comparative genomics of the fungal order Sordariales.</title>
        <authorList>
            <person name="Hensen N."/>
            <person name="Bonometti L."/>
            <person name="Westerberg I."/>
            <person name="Brannstrom I.O."/>
            <person name="Guillou S."/>
            <person name="Cros-Aarteil S."/>
            <person name="Calhoun S."/>
            <person name="Haridas S."/>
            <person name="Kuo A."/>
            <person name="Mondo S."/>
            <person name="Pangilinan J."/>
            <person name="Riley R."/>
            <person name="LaButti K."/>
            <person name="Andreopoulos B."/>
            <person name="Lipzen A."/>
            <person name="Chen C."/>
            <person name="Yan M."/>
            <person name="Daum C."/>
            <person name="Ng V."/>
            <person name="Clum A."/>
            <person name="Steindorff A."/>
            <person name="Ohm R.A."/>
            <person name="Martin F."/>
            <person name="Silar P."/>
            <person name="Natvig D.O."/>
            <person name="Lalanne C."/>
            <person name="Gautier V."/>
            <person name="Ament-Velasquez S.L."/>
            <person name="Kruys A."/>
            <person name="Hutchinson M.I."/>
            <person name="Powell A.J."/>
            <person name="Barry K."/>
            <person name="Miller A.N."/>
            <person name="Grigoriev I.V."/>
            <person name="Debuchy R."/>
            <person name="Gladieux P."/>
            <person name="Hiltunen Thoren M."/>
            <person name="Johannesson H."/>
        </authorList>
    </citation>
    <scope>NUCLEOTIDE SEQUENCE</scope>
    <source>
        <strain evidence="2">CBS 232.78</strain>
    </source>
</reference>
<name>A0AAE0P4B9_9PEZI</name>
<comment type="caution">
    <text evidence="2">The sequence shown here is derived from an EMBL/GenBank/DDBJ whole genome shotgun (WGS) entry which is preliminary data.</text>
</comment>
<keyword evidence="1" id="KW-1133">Transmembrane helix</keyword>
<protein>
    <submittedName>
        <fullName evidence="2">Uncharacterized protein</fullName>
    </submittedName>
</protein>
<gene>
    <name evidence="2" type="ORF">B0H63DRAFT_516271</name>
</gene>
<organism evidence="2 3">
    <name type="scientific">Podospora didyma</name>
    <dbReference type="NCBI Taxonomy" id="330526"/>
    <lineage>
        <taxon>Eukaryota</taxon>
        <taxon>Fungi</taxon>
        <taxon>Dikarya</taxon>
        <taxon>Ascomycota</taxon>
        <taxon>Pezizomycotina</taxon>
        <taxon>Sordariomycetes</taxon>
        <taxon>Sordariomycetidae</taxon>
        <taxon>Sordariales</taxon>
        <taxon>Podosporaceae</taxon>
        <taxon>Podospora</taxon>
    </lineage>
</organism>
<proteinExistence type="predicted"/>
<sequence length="77" mass="8137">MGAVVSCIGNLFKTIGRVIMAIINGIGSIIMAIVNGVVTFLDIIVSFLTCQGCHSRRRSKIGGRRHGAHHGTTTSTI</sequence>
<keyword evidence="1" id="KW-0812">Transmembrane</keyword>
<evidence type="ECO:0000313" key="3">
    <source>
        <dbReference type="Proteomes" id="UP001285441"/>
    </source>
</evidence>
<reference evidence="2" key="2">
    <citation type="submission" date="2023-06" db="EMBL/GenBank/DDBJ databases">
        <authorList>
            <consortium name="Lawrence Berkeley National Laboratory"/>
            <person name="Haridas S."/>
            <person name="Hensen N."/>
            <person name="Bonometti L."/>
            <person name="Westerberg I."/>
            <person name="Brannstrom I.O."/>
            <person name="Guillou S."/>
            <person name="Cros-Aarteil S."/>
            <person name="Calhoun S."/>
            <person name="Kuo A."/>
            <person name="Mondo S."/>
            <person name="Pangilinan J."/>
            <person name="Riley R."/>
            <person name="LaButti K."/>
            <person name="Andreopoulos B."/>
            <person name="Lipzen A."/>
            <person name="Chen C."/>
            <person name="Yanf M."/>
            <person name="Daum C."/>
            <person name="Ng V."/>
            <person name="Clum A."/>
            <person name="Steindorff A."/>
            <person name="Ohm R."/>
            <person name="Martin F."/>
            <person name="Silar P."/>
            <person name="Natvig D."/>
            <person name="Lalanne C."/>
            <person name="Gautier V."/>
            <person name="Ament-velasquez S.L."/>
            <person name="Kruys A."/>
            <person name="Hutchinson M.I."/>
            <person name="Powell A.J."/>
            <person name="Barry K."/>
            <person name="Miller A.N."/>
            <person name="Grigoriev I.V."/>
            <person name="Debuchy R."/>
            <person name="Gladieux P."/>
            <person name="Thoren M.H."/>
            <person name="Johannesson H."/>
        </authorList>
    </citation>
    <scope>NUCLEOTIDE SEQUENCE</scope>
    <source>
        <strain evidence="2">CBS 232.78</strain>
    </source>
</reference>
<evidence type="ECO:0000313" key="2">
    <source>
        <dbReference type="EMBL" id="KAK3393064.1"/>
    </source>
</evidence>